<dbReference type="SUPFAM" id="SSF51735">
    <property type="entry name" value="NAD(P)-binding Rossmann-fold domains"/>
    <property type="match status" value="1"/>
</dbReference>
<dbReference type="EMBL" id="FXTI01000005">
    <property type="protein sequence ID" value="SMO68030.1"/>
    <property type="molecule type" value="Genomic_DNA"/>
</dbReference>
<dbReference type="AlphaFoldDB" id="A0A521DAW9"/>
<dbReference type="Gene3D" id="3.90.180.10">
    <property type="entry name" value="Medium-chain alcohol dehydrogenases, catalytic domain"/>
    <property type="match status" value="1"/>
</dbReference>
<reference evidence="3 4" key="1">
    <citation type="submission" date="2017-05" db="EMBL/GenBank/DDBJ databases">
        <authorList>
            <person name="Varghese N."/>
            <person name="Submissions S."/>
        </authorList>
    </citation>
    <scope>NUCLEOTIDE SEQUENCE [LARGE SCALE GENOMIC DNA]</scope>
    <source>
        <strain evidence="3 4">DSM 45474</strain>
    </source>
</reference>
<dbReference type="InterPro" id="IPR011032">
    <property type="entry name" value="GroES-like_sf"/>
</dbReference>
<sequence length="351" mass="37360">MLKQKNGHWLGLHRVKEPQGLLPQPAWKLNPEPVCHDNELLIEVDCLNIDSASFHQIKEGAQGDVERVKEQIFAIVQERGKMHNPVTGSGGMLIGRVSEVGSLFPAGNLQTGTRIATLVSLSLTPLSLACIHSVDMETGQVEVQGRAILFASAPYAVLPDDLPEQITLAVLDVCGAPAQVARLTQPGQRVAVLGAGGKSGLLSLYHARKQAGMDGQVLALESREKACDEIHELGLADQVIQVDARNPVAVLEAVTEATDGEMADLTINCVNVRDTELSAILATRDGGTVYFFSTAVQFTAAALGAEGVGKDVHMMIGNGYAPGHADLALNTLRESSGLRAVFESRYRMATG</sequence>
<evidence type="ECO:0000313" key="3">
    <source>
        <dbReference type="EMBL" id="SMO68030.1"/>
    </source>
</evidence>
<dbReference type="SUPFAM" id="SSF50129">
    <property type="entry name" value="GroES-like"/>
    <property type="match status" value="1"/>
</dbReference>
<evidence type="ECO:0000313" key="4">
    <source>
        <dbReference type="Proteomes" id="UP000315636"/>
    </source>
</evidence>
<keyword evidence="4" id="KW-1185">Reference proteome</keyword>
<name>A0A521DAW9_9BACL</name>
<dbReference type="Pfam" id="PF00107">
    <property type="entry name" value="ADH_zinc_N"/>
    <property type="match status" value="1"/>
</dbReference>
<accession>A0A521DAW9</accession>
<feature type="domain" description="Alcohol dehydrogenase-like C-terminal" evidence="1">
    <location>
        <begin position="208"/>
        <end position="294"/>
    </location>
</feature>
<dbReference type="InterPro" id="IPR036291">
    <property type="entry name" value="NAD(P)-bd_dom_sf"/>
</dbReference>
<protein>
    <submittedName>
        <fullName evidence="3">L-erythro-3,5-diaminohexanoate dehydrogenase</fullName>
    </submittedName>
</protein>
<evidence type="ECO:0000259" key="2">
    <source>
        <dbReference type="Pfam" id="PF26370"/>
    </source>
</evidence>
<gene>
    <name evidence="3" type="ORF">SAMN06264849_105210</name>
</gene>
<organism evidence="3 4">
    <name type="scientific">Melghirimyces algeriensis</name>
    <dbReference type="NCBI Taxonomy" id="910412"/>
    <lineage>
        <taxon>Bacteria</taxon>
        <taxon>Bacillati</taxon>
        <taxon>Bacillota</taxon>
        <taxon>Bacilli</taxon>
        <taxon>Bacillales</taxon>
        <taxon>Thermoactinomycetaceae</taxon>
        <taxon>Melghirimyces</taxon>
    </lineage>
</organism>
<dbReference type="InterPro" id="IPR058932">
    <property type="entry name" value="KDD_N"/>
</dbReference>
<evidence type="ECO:0000259" key="1">
    <source>
        <dbReference type="Pfam" id="PF00107"/>
    </source>
</evidence>
<proteinExistence type="predicted"/>
<dbReference type="Proteomes" id="UP000315636">
    <property type="component" value="Unassembled WGS sequence"/>
</dbReference>
<dbReference type="Pfam" id="PF26370">
    <property type="entry name" value="KDD_N"/>
    <property type="match status" value="1"/>
</dbReference>
<feature type="domain" description="L-erythro-3,5-diaminohexanoate dehydrogenase N-terminal" evidence="2">
    <location>
        <begin position="13"/>
        <end position="159"/>
    </location>
</feature>
<dbReference type="InterPro" id="IPR013149">
    <property type="entry name" value="ADH-like_C"/>
</dbReference>